<protein>
    <submittedName>
        <fullName evidence="2">Uncharacterized protein</fullName>
    </submittedName>
</protein>
<geneLocation type="plasmid" evidence="2">
    <name>pM7012</name>
</geneLocation>
<feature type="region of interest" description="Disordered" evidence="1">
    <location>
        <begin position="1"/>
        <end position="45"/>
    </location>
</feature>
<dbReference type="AlphaFoldDB" id="V5YNZ7"/>
<dbReference type="EMBL" id="AB853026">
    <property type="protein sequence ID" value="BAO18969.1"/>
    <property type="molecule type" value="Genomic_DNA"/>
</dbReference>
<proteinExistence type="predicted"/>
<name>V5YNZ7_9BURK</name>
<organism evidence="2">
    <name type="scientific">Burkholderia sp. M701</name>
    <dbReference type="NCBI Taxonomy" id="326454"/>
    <lineage>
        <taxon>Bacteria</taxon>
        <taxon>Pseudomonadati</taxon>
        <taxon>Pseudomonadota</taxon>
        <taxon>Betaproteobacteria</taxon>
        <taxon>Burkholderiales</taxon>
        <taxon>Burkholderiaceae</taxon>
        <taxon>Burkholderia</taxon>
    </lineage>
</organism>
<reference evidence="2" key="1">
    <citation type="journal article" date="2014" name="Microbiology">
        <title>A 2,4-dichlorophenoxyacetic acid degradation plasmid pM7012 discloses distribution of an unclassified megaplasmid group across bacterial species.</title>
        <authorList>
            <person name="Sakai Y."/>
            <person name="Ogawa N."/>
            <person name="Shimomura Y."/>
            <person name="Fujii T."/>
        </authorList>
    </citation>
    <scope>NUCLEOTIDE SEQUENCE</scope>
    <source>
        <strain evidence="2">M701</strain>
    </source>
</reference>
<dbReference type="RefSeq" id="WP_023842512.1">
    <property type="nucleotide sequence ID" value="NC_022995.1"/>
</dbReference>
<evidence type="ECO:0000256" key="1">
    <source>
        <dbReference type="SAM" id="MobiDB-lite"/>
    </source>
</evidence>
<accession>V5YNZ7</accession>
<sequence>MAEKKAPAAPRAAKKTTQKATRPRGRPAMGKSQPNNVRDEKRNQKLIEEGGRILRTVRLDREATEALDRILTGHKSIREAIKAAIIGWDSICVESHNK</sequence>
<keyword evidence="2" id="KW-0614">Plasmid</keyword>
<feature type="compositionally biased region" description="Basic residues" evidence="1">
    <location>
        <begin position="12"/>
        <end position="25"/>
    </location>
</feature>
<evidence type="ECO:0000313" key="2">
    <source>
        <dbReference type="EMBL" id="BAO18969.1"/>
    </source>
</evidence>
<reference evidence="2" key="2">
    <citation type="submission" date="2024-06" db="EMBL/GenBank/DDBJ databases">
        <authorList>
            <person name="Sakai Y."/>
            <person name="Fujii T."/>
        </authorList>
    </citation>
    <scope>NUCLEOTIDE SEQUENCE</scope>
    <source>
        <strain evidence="2">M701</strain>
        <plasmid evidence="2">pM7012</plasmid>
    </source>
</reference>